<organism evidence="1 2">
    <name type="scientific">Rhodoferax lithotrophicus</name>
    <dbReference type="NCBI Taxonomy" id="2798804"/>
    <lineage>
        <taxon>Bacteria</taxon>
        <taxon>Pseudomonadati</taxon>
        <taxon>Pseudomonadota</taxon>
        <taxon>Betaproteobacteria</taxon>
        <taxon>Burkholderiales</taxon>
        <taxon>Comamonadaceae</taxon>
        <taxon>Rhodoferax</taxon>
    </lineage>
</organism>
<evidence type="ECO:0000313" key="1">
    <source>
        <dbReference type="EMBL" id="BCO29434.1"/>
    </source>
</evidence>
<protein>
    <submittedName>
        <fullName evidence="1">Uncharacterized protein</fullName>
    </submittedName>
</protein>
<sequence>MTEFSISRNFEIAKFEKMLLVEKSSSRRDTYLVDYQINGEQHEPFSAEV</sequence>
<accession>A0ABM7MT63</accession>
<dbReference type="EMBL" id="AP024238">
    <property type="protein sequence ID" value="BCO29434.1"/>
    <property type="molecule type" value="Genomic_DNA"/>
</dbReference>
<evidence type="ECO:0000313" key="2">
    <source>
        <dbReference type="Proteomes" id="UP000824366"/>
    </source>
</evidence>
<name>A0ABM7MT63_9BURK</name>
<proteinExistence type="predicted"/>
<gene>
    <name evidence="1" type="ORF">MIZ03_4357</name>
</gene>
<keyword evidence="2" id="KW-1185">Reference proteome</keyword>
<dbReference type="Proteomes" id="UP000824366">
    <property type="component" value="Chromosome"/>
</dbReference>
<reference evidence="1 2" key="1">
    <citation type="journal article" date="2021" name="Microbiol. Spectr.">
        <title>A Single Bacterium Capable of Oxidation and Reduction of Iron at Circumneutral pH.</title>
        <authorList>
            <person name="Kato S."/>
            <person name="Ohkuma M."/>
        </authorList>
    </citation>
    <scope>NUCLEOTIDE SEQUENCE [LARGE SCALE GENOMIC DNA]</scope>
    <source>
        <strain evidence="1 2">MIZ03</strain>
    </source>
</reference>